<evidence type="ECO:0000259" key="2">
    <source>
        <dbReference type="Pfam" id="PF00561"/>
    </source>
</evidence>
<dbReference type="PRINTS" id="PR00111">
    <property type="entry name" value="ABHYDROLASE"/>
</dbReference>
<dbReference type="GO" id="GO:0016787">
    <property type="term" value="F:hydrolase activity"/>
    <property type="evidence" value="ECO:0007669"/>
    <property type="project" value="UniProtKB-KW"/>
</dbReference>
<dbReference type="InterPro" id="IPR000639">
    <property type="entry name" value="Epox_hydrolase-like"/>
</dbReference>
<dbReference type="InterPro" id="IPR000073">
    <property type="entry name" value="AB_hydrolase_1"/>
</dbReference>
<dbReference type="OrthoDB" id="3507586at2"/>
<organism evidence="3 4">
    <name type="scientific">Amycolatopsis saalfeldensis</name>
    <dbReference type="NCBI Taxonomy" id="394193"/>
    <lineage>
        <taxon>Bacteria</taxon>
        <taxon>Bacillati</taxon>
        <taxon>Actinomycetota</taxon>
        <taxon>Actinomycetes</taxon>
        <taxon>Pseudonocardiales</taxon>
        <taxon>Pseudonocardiaceae</taxon>
        <taxon>Amycolatopsis</taxon>
    </lineage>
</organism>
<dbReference type="PANTHER" id="PTHR43329">
    <property type="entry name" value="EPOXIDE HYDROLASE"/>
    <property type="match status" value="1"/>
</dbReference>
<dbReference type="PRINTS" id="PR00412">
    <property type="entry name" value="EPOXHYDRLASE"/>
</dbReference>
<proteinExistence type="predicted"/>
<reference evidence="3 4" key="1">
    <citation type="submission" date="2016-10" db="EMBL/GenBank/DDBJ databases">
        <authorList>
            <person name="de Groot N.N."/>
        </authorList>
    </citation>
    <scope>NUCLEOTIDE SEQUENCE [LARGE SCALE GENOMIC DNA]</scope>
    <source>
        <strain evidence="3 4">DSM 44993</strain>
    </source>
</reference>
<dbReference type="InterPro" id="IPR029058">
    <property type="entry name" value="AB_hydrolase_fold"/>
</dbReference>
<keyword evidence="4" id="KW-1185">Reference proteome</keyword>
<feature type="domain" description="AB hydrolase-1" evidence="2">
    <location>
        <begin position="42"/>
        <end position="288"/>
    </location>
</feature>
<evidence type="ECO:0000313" key="3">
    <source>
        <dbReference type="EMBL" id="SEP34091.1"/>
    </source>
</evidence>
<dbReference type="Pfam" id="PF00561">
    <property type="entry name" value="Abhydrolase_1"/>
    <property type="match status" value="1"/>
</dbReference>
<evidence type="ECO:0000313" key="4">
    <source>
        <dbReference type="Proteomes" id="UP000198582"/>
    </source>
</evidence>
<sequence length="311" mass="33398">MTDTYLLDRDRRDAPVAEAGIRHQVTAVDGVRIHSVIAGNGPLVVLLHGFPQNWREWRHVLPDLVTAGYTVLAPDLRGFGGSDKPLDGYDVRSVATDMSRLVTALGFDAADVVGHDTGSSTAYAWAAVRPEQVRTVTLTEAIPAGLGAAGAPAGPTLHDKPMWHYGFLSTPDLPEALIPGRERELLTYFFRAAAHDPTTFTDHDIDAYAAALASLGALRGALAHHRARDTSLAQNREFARNPLTMPVLAIGARQSFGARVGDAARQFATTVTTAVVDRCGHWVPEERPVWLTRTLLDFLGGRPGSADAGLS</sequence>
<dbReference type="EMBL" id="FOEF01000006">
    <property type="protein sequence ID" value="SEP34091.1"/>
    <property type="molecule type" value="Genomic_DNA"/>
</dbReference>
<name>A0A1H8X2M4_9PSEU</name>
<dbReference type="AlphaFoldDB" id="A0A1H8X2M4"/>
<dbReference type="STRING" id="394193.SAMN04489732_106195"/>
<dbReference type="RefSeq" id="WP_091617710.1">
    <property type="nucleotide sequence ID" value="NZ_FOEF01000006.1"/>
</dbReference>
<keyword evidence="1" id="KW-0378">Hydrolase</keyword>
<gene>
    <name evidence="3" type="ORF">SAMN04489732_106195</name>
</gene>
<evidence type="ECO:0000256" key="1">
    <source>
        <dbReference type="ARBA" id="ARBA00022801"/>
    </source>
</evidence>
<accession>A0A1H8X2M4</accession>
<dbReference type="SUPFAM" id="SSF53474">
    <property type="entry name" value="alpha/beta-Hydrolases"/>
    <property type="match status" value="1"/>
</dbReference>
<protein>
    <submittedName>
        <fullName evidence="3">Pimeloyl-ACP methyl ester carboxylesterase</fullName>
    </submittedName>
</protein>
<dbReference type="Proteomes" id="UP000198582">
    <property type="component" value="Unassembled WGS sequence"/>
</dbReference>
<dbReference type="Gene3D" id="3.40.50.1820">
    <property type="entry name" value="alpha/beta hydrolase"/>
    <property type="match status" value="1"/>
</dbReference>